<evidence type="ECO:0000313" key="3">
    <source>
        <dbReference type="Proteomes" id="UP000244441"/>
    </source>
</evidence>
<feature type="signal peptide" evidence="1">
    <location>
        <begin position="1"/>
        <end position="29"/>
    </location>
</feature>
<dbReference type="KEGG" id="cate:C2869_06825"/>
<dbReference type="Proteomes" id="UP000244441">
    <property type="component" value="Chromosome"/>
</dbReference>
<keyword evidence="1" id="KW-0732">Signal</keyword>
<keyword evidence="3" id="KW-1185">Reference proteome</keyword>
<feature type="chain" id="PRO_5015577237" evidence="1">
    <location>
        <begin position="30"/>
        <end position="410"/>
    </location>
</feature>
<sequence>MFISGQLTQKLTFFTIVMLCVCMAMKANANDNLSIKMTNHSNAFNEQQISSKLSQAESAFSNKNLDEAIAQSNEVINTLEAQEKFGSELLKDALLIDYKARFLKKLGSRSIHAIRRGSQTSFSHFNPLIKHANENLTPHQRQQVKESIALFIYELPMSSRRNPAVSDDFRSKDTRSRYIKSATYHTLIGTYKVPNKTLQTIVSNPQYPLDEPVKAYFYLGREEMIKHRFNRAENFLKQVINAEDRGDGYESYKMLAIDYLYHLALRKKDLFSANLYWLQLADAQPTIVYQPDLVVAEYIDINQLNTQQIELELTIDKMGYVKNAVLQQPVTSNARATFNFVESTLLNSRFSPLRGNDGSFTASTISLSVEINPAFDRVISRKQTNLHRALSEFYPGGYRNSELFTQLINP</sequence>
<organism evidence="2 3">
    <name type="scientific">Saccharobesus litoralis</name>
    <dbReference type="NCBI Taxonomy" id="2172099"/>
    <lineage>
        <taxon>Bacteria</taxon>
        <taxon>Pseudomonadati</taxon>
        <taxon>Pseudomonadota</taxon>
        <taxon>Gammaproteobacteria</taxon>
        <taxon>Alteromonadales</taxon>
        <taxon>Alteromonadaceae</taxon>
        <taxon>Saccharobesus</taxon>
    </lineage>
</organism>
<dbReference type="AlphaFoldDB" id="A0A2S0VPM7"/>
<gene>
    <name evidence="2" type="ORF">C2869_06825</name>
</gene>
<accession>A0A2S0VPM7</accession>
<evidence type="ECO:0000256" key="1">
    <source>
        <dbReference type="SAM" id="SignalP"/>
    </source>
</evidence>
<dbReference type="EMBL" id="CP026604">
    <property type="protein sequence ID" value="AWB66166.1"/>
    <property type="molecule type" value="Genomic_DNA"/>
</dbReference>
<proteinExistence type="predicted"/>
<protein>
    <submittedName>
        <fullName evidence="2">Uncharacterized protein</fullName>
    </submittedName>
</protein>
<name>A0A2S0VPM7_9ALTE</name>
<reference evidence="2 3" key="1">
    <citation type="submission" date="2018-01" db="EMBL/GenBank/DDBJ databases">
        <title>Genome sequence of a Cantenovulum-like bacteria.</title>
        <authorList>
            <person name="Tan W.R."/>
            <person name="Lau N.-S."/>
            <person name="Go F."/>
            <person name="Amirul A.-A.A."/>
        </authorList>
    </citation>
    <scope>NUCLEOTIDE SEQUENCE [LARGE SCALE GENOMIC DNA]</scope>
    <source>
        <strain evidence="2 3">CCB-QB4</strain>
    </source>
</reference>
<evidence type="ECO:0000313" key="2">
    <source>
        <dbReference type="EMBL" id="AWB66166.1"/>
    </source>
</evidence>